<feature type="compositionally biased region" description="Acidic residues" evidence="1">
    <location>
        <begin position="412"/>
        <end position="421"/>
    </location>
</feature>
<protein>
    <recommendedName>
        <fullName evidence="2">Nucleolus and neural progenitor protein-like N-terminal domain-containing protein</fullName>
    </recommendedName>
</protein>
<dbReference type="PANTHER" id="PTHR34761">
    <property type="entry name" value="NUCLEOLUS AND NEURAL PROGENITOR PROTEIN"/>
    <property type="match status" value="1"/>
</dbReference>
<feature type="domain" description="Nucleolus and neural progenitor protein-like N-terminal" evidence="2">
    <location>
        <begin position="32"/>
        <end position="216"/>
    </location>
</feature>
<reference evidence="3" key="1">
    <citation type="submission" date="2022-08" db="UniProtKB">
        <authorList>
            <consortium name="EnsemblMetazoa"/>
        </authorList>
    </citation>
    <scope>IDENTIFICATION</scope>
    <source>
        <strain evidence="3">05x7-T-G4-1.051#20</strain>
    </source>
</reference>
<dbReference type="PANTHER" id="PTHR34761:SF1">
    <property type="entry name" value="NUCLEOLUS AND NEURAL PROGENITOR PROTEIN"/>
    <property type="match status" value="1"/>
</dbReference>
<dbReference type="AlphaFoldDB" id="A0A8W8I7J6"/>
<feature type="compositionally biased region" description="Basic and acidic residues" evidence="1">
    <location>
        <begin position="396"/>
        <end position="411"/>
    </location>
</feature>
<accession>A0A8W8I7J6</accession>
<feature type="region of interest" description="Disordered" evidence="1">
    <location>
        <begin position="240"/>
        <end position="421"/>
    </location>
</feature>
<evidence type="ECO:0000259" key="2">
    <source>
        <dbReference type="Pfam" id="PF14780"/>
    </source>
</evidence>
<keyword evidence="4" id="KW-1185">Reference proteome</keyword>
<evidence type="ECO:0000313" key="4">
    <source>
        <dbReference type="Proteomes" id="UP000005408"/>
    </source>
</evidence>
<dbReference type="EnsemblMetazoa" id="G12873.1">
    <property type="protein sequence ID" value="G12873.1:cds"/>
    <property type="gene ID" value="G12873"/>
</dbReference>
<feature type="compositionally biased region" description="Basic residues" evidence="1">
    <location>
        <begin position="518"/>
        <end position="529"/>
    </location>
</feature>
<feature type="region of interest" description="Disordered" evidence="1">
    <location>
        <begin position="513"/>
        <end position="584"/>
    </location>
</feature>
<dbReference type="Proteomes" id="UP000005408">
    <property type="component" value="Unassembled WGS sequence"/>
</dbReference>
<organism evidence="3 4">
    <name type="scientific">Magallana gigas</name>
    <name type="common">Pacific oyster</name>
    <name type="synonym">Crassostrea gigas</name>
    <dbReference type="NCBI Taxonomy" id="29159"/>
    <lineage>
        <taxon>Eukaryota</taxon>
        <taxon>Metazoa</taxon>
        <taxon>Spiralia</taxon>
        <taxon>Lophotrochozoa</taxon>
        <taxon>Mollusca</taxon>
        <taxon>Bivalvia</taxon>
        <taxon>Autobranchia</taxon>
        <taxon>Pteriomorphia</taxon>
        <taxon>Ostreida</taxon>
        <taxon>Ostreoidea</taxon>
        <taxon>Ostreidae</taxon>
        <taxon>Magallana</taxon>
    </lineage>
</organism>
<feature type="compositionally biased region" description="Basic and acidic residues" evidence="1">
    <location>
        <begin position="258"/>
        <end position="294"/>
    </location>
</feature>
<dbReference type="Pfam" id="PF14780">
    <property type="entry name" value="NEPRO_N"/>
    <property type="match status" value="1"/>
</dbReference>
<dbReference type="GO" id="GO:0005634">
    <property type="term" value="C:nucleus"/>
    <property type="evidence" value="ECO:0007669"/>
    <property type="project" value="TreeGrafter"/>
</dbReference>
<sequence length="657" mass="75171">MSNYNTCELITTWFVDTHGQKIKMACGIESVWNNRFLRPPPVISLPAPLMQQDKVKIVLKILKEMQEDKEKQDILVQEKFILSRIIYKLNAQLRSEKTLQCLKRIKVCLSKLTEMKMEKTVEDYLGILKQSNLMARTPYLPSQQMIEHLLVRLIGARYLYRQTANFCSTAYVHLKQQLAIGTLVPQNLTLMALISRVWLLSRVCSQSCVQWYDSIYTCLPTFPSTSHRWLPQGSVLPSTIAEPEDESDESVISQSASSERKIVKDRNSEEKGDHFHEDDDEERGISTDTDHDLATESLAGNDVLGSKFNIQQEDSSKIKRKNSVRIRSRTDSNQMESSEDEGEVVSRDEQSFGTESHPPVLSEDEGQPVTRTGHIEKSNSSVFSEDEGEPVSRYNPQKEEGLPHKRMKVTEDESEGNDDESDRTVIKMDNVVKSVLDENIVQNSSVDELLRLLSNMKMASQEERCLVQTYVEALRKLKGGSTKKGQKKKMKQARKLFTELNAELAHIRTTCQKEGANKKVKKQNKKINKPPRSNNEAMEMTETKAGKKRKCDLDCDESDTMKKKGKQSPRSDEQNGTKVPNYSSDNKEGFLAMIKLWQRGLHESSEVTVKGFKYNLCDESKKRKFSKKLKFLKRQFFNGDLSKKECLDAIQYFLSSV</sequence>
<dbReference type="GO" id="GO:0045747">
    <property type="term" value="P:positive regulation of Notch signaling pathway"/>
    <property type="evidence" value="ECO:0007669"/>
    <property type="project" value="TreeGrafter"/>
</dbReference>
<name>A0A8W8I7J6_MAGGI</name>
<dbReference type="InterPro" id="IPR027951">
    <property type="entry name" value="Nepro_N"/>
</dbReference>
<feature type="compositionally biased region" description="Basic residues" evidence="1">
    <location>
        <begin position="318"/>
        <end position="327"/>
    </location>
</feature>
<proteinExistence type="predicted"/>
<dbReference type="InterPro" id="IPR052835">
    <property type="entry name" value="Nepro"/>
</dbReference>
<evidence type="ECO:0000313" key="3">
    <source>
        <dbReference type="EnsemblMetazoa" id="G12873.1:cds"/>
    </source>
</evidence>
<evidence type="ECO:0000256" key="1">
    <source>
        <dbReference type="SAM" id="MobiDB-lite"/>
    </source>
</evidence>